<proteinExistence type="predicted"/>
<keyword evidence="3" id="KW-1185">Reference proteome</keyword>
<gene>
    <name evidence="2" type="ORF">C7I84_25230</name>
</gene>
<accession>A0A2P7RU50</accession>
<protein>
    <recommendedName>
        <fullName evidence="4">TonB C-terminal domain-containing protein</fullName>
    </recommendedName>
</protein>
<evidence type="ECO:0008006" key="4">
    <source>
        <dbReference type="Google" id="ProtNLM"/>
    </source>
</evidence>
<name>A0A2P7RU50_9HYPH</name>
<reference evidence="2 3" key="1">
    <citation type="submission" date="2018-03" db="EMBL/GenBank/DDBJ databases">
        <title>The draft genome of Mesorhizobium sp. 6GN-30.</title>
        <authorList>
            <person name="Liu L."/>
            <person name="Li L."/>
            <person name="Wang T."/>
            <person name="Zhang X."/>
            <person name="Liang L."/>
        </authorList>
    </citation>
    <scope>NUCLEOTIDE SEQUENCE [LARGE SCALE GENOMIC DNA]</scope>
    <source>
        <strain evidence="2 3">6GN30</strain>
    </source>
</reference>
<dbReference type="Proteomes" id="UP000241229">
    <property type="component" value="Unassembled WGS sequence"/>
</dbReference>
<organism evidence="2 3">
    <name type="scientific">Kumtagia ephedrae</name>
    <dbReference type="NCBI Taxonomy" id="2116701"/>
    <lineage>
        <taxon>Bacteria</taxon>
        <taxon>Pseudomonadati</taxon>
        <taxon>Pseudomonadota</taxon>
        <taxon>Alphaproteobacteria</taxon>
        <taxon>Hyphomicrobiales</taxon>
        <taxon>Phyllobacteriaceae</taxon>
        <taxon>Kumtagia</taxon>
    </lineage>
</organism>
<keyword evidence="1" id="KW-0732">Signal</keyword>
<dbReference type="AlphaFoldDB" id="A0A2P7RU50"/>
<dbReference type="EMBL" id="PXYK01000032">
    <property type="protein sequence ID" value="PSJ53751.1"/>
    <property type="molecule type" value="Genomic_DNA"/>
</dbReference>
<dbReference type="Gene3D" id="3.30.1150.10">
    <property type="match status" value="1"/>
</dbReference>
<sequence length="115" mass="12805">MRFVWIIALLLLGSLQSWAEETPAEFKRRLQQHVDGVCYAHIVRQAANRADQKGIIIQFRIGSDGSLQNVSVSSGSISKELRVHIGRAFEQLPKLKSVPGWAVHGMYRVPLILGG</sequence>
<comment type="caution">
    <text evidence="2">The sequence shown here is derived from an EMBL/GenBank/DDBJ whole genome shotgun (WGS) entry which is preliminary data.</text>
</comment>
<evidence type="ECO:0000313" key="3">
    <source>
        <dbReference type="Proteomes" id="UP000241229"/>
    </source>
</evidence>
<evidence type="ECO:0000256" key="1">
    <source>
        <dbReference type="SAM" id="SignalP"/>
    </source>
</evidence>
<feature type="chain" id="PRO_5015131119" description="TonB C-terminal domain-containing protein" evidence="1">
    <location>
        <begin position="20"/>
        <end position="115"/>
    </location>
</feature>
<feature type="signal peptide" evidence="1">
    <location>
        <begin position="1"/>
        <end position="19"/>
    </location>
</feature>
<evidence type="ECO:0000313" key="2">
    <source>
        <dbReference type="EMBL" id="PSJ53751.1"/>
    </source>
</evidence>